<dbReference type="Pfam" id="PF13407">
    <property type="entry name" value="Peripla_BP_4"/>
    <property type="match status" value="1"/>
</dbReference>
<feature type="region of interest" description="Disordered" evidence="3">
    <location>
        <begin position="26"/>
        <end position="52"/>
    </location>
</feature>
<evidence type="ECO:0000259" key="5">
    <source>
        <dbReference type="Pfam" id="PF13407"/>
    </source>
</evidence>
<sequence length="387" mass="41299">MSLRTRKVTAVLAGTALMMAGAAACSSERTTDGGGGDDAAADEGGGEGGGEAGGLIGIAMPTRSLERWNNDGANLEENLQEMGYETSLQYADNEVDQQITQIQNMLNQDPEVLVVAPIDGTALGPVLQSAADQGVEIIAYDRLINDTEAVDYYATFDNYQVGQLQGDFIVDELGLEDGEGPYNFEPFAGSPDDNNARFFFAGAWDVLLPYVEEGQLVVPSGKAPESVDGWTNIGIQGWSSETAQSEMQNRLNSFYAGEEQVDVVLSPNDSLALGIAQAFDAAGGYSPGENWPLITGQDADLANVNNMLAGMQAMTVWKDTRALGDQVATMVDQIVTGEEVDVNDTETYDNGVKVVPAYLLEPEVVTPETVEEKLVESGFYDADELNL</sequence>
<evidence type="ECO:0000256" key="2">
    <source>
        <dbReference type="ARBA" id="ARBA00022729"/>
    </source>
</evidence>
<evidence type="ECO:0000313" key="6">
    <source>
        <dbReference type="EMBL" id="MDD9206740.1"/>
    </source>
</evidence>
<dbReference type="InterPro" id="IPR049784">
    <property type="entry name" value="ChvE-like"/>
</dbReference>
<keyword evidence="7" id="KW-1185">Reference proteome</keyword>
<dbReference type="InterPro" id="IPR025997">
    <property type="entry name" value="SBP_2_dom"/>
</dbReference>
<accession>A0ABT5U028</accession>
<organism evidence="6 7">
    <name type="scientific">Georgenia halotolerans</name>
    <dbReference type="NCBI Taxonomy" id="3028317"/>
    <lineage>
        <taxon>Bacteria</taxon>
        <taxon>Bacillati</taxon>
        <taxon>Actinomycetota</taxon>
        <taxon>Actinomycetes</taxon>
        <taxon>Micrococcales</taxon>
        <taxon>Bogoriellaceae</taxon>
        <taxon>Georgenia</taxon>
    </lineage>
</organism>
<dbReference type="Gene3D" id="3.40.50.2300">
    <property type="match status" value="2"/>
</dbReference>
<dbReference type="PANTHER" id="PTHR30036:SF1">
    <property type="entry name" value="D-XYLOSE-BINDING PERIPLASMIC PROTEIN"/>
    <property type="match status" value="1"/>
</dbReference>
<comment type="subcellular location">
    <subcellularLocation>
        <location evidence="1">Cell envelope</location>
    </subcellularLocation>
</comment>
<gene>
    <name evidence="6" type="primary">chvE</name>
    <name evidence="6" type="ORF">PU560_09715</name>
</gene>
<protein>
    <submittedName>
        <fullName evidence="6">Sugar ABC transporter substrate-binding protein</fullName>
    </submittedName>
</protein>
<feature type="signal peptide" evidence="4">
    <location>
        <begin position="1"/>
        <end position="24"/>
    </location>
</feature>
<dbReference type="Proteomes" id="UP001165561">
    <property type="component" value="Unassembled WGS sequence"/>
</dbReference>
<dbReference type="EMBL" id="JARACI010000964">
    <property type="protein sequence ID" value="MDD9206740.1"/>
    <property type="molecule type" value="Genomic_DNA"/>
</dbReference>
<keyword evidence="2 4" id="KW-0732">Signal</keyword>
<evidence type="ECO:0000256" key="3">
    <source>
        <dbReference type="SAM" id="MobiDB-lite"/>
    </source>
</evidence>
<feature type="chain" id="PRO_5047098511" evidence="4">
    <location>
        <begin position="25"/>
        <end position="387"/>
    </location>
</feature>
<name>A0ABT5U028_9MICO</name>
<feature type="domain" description="Periplasmic binding protein" evidence="5">
    <location>
        <begin position="56"/>
        <end position="339"/>
    </location>
</feature>
<dbReference type="PROSITE" id="PS51257">
    <property type="entry name" value="PROKAR_LIPOPROTEIN"/>
    <property type="match status" value="1"/>
</dbReference>
<dbReference type="InterPro" id="IPR028082">
    <property type="entry name" value="Peripla_BP_I"/>
</dbReference>
<evidence type="ECO:0000313" key="7">
    <source>
        <dbReference type="Proteomes" id="UP001165561"/>
    </source>
</evidence>
<evidence type="ECO:0000256" key="1">
    <source>
        <dbReference type="ARBA" id="ARBA00004196"/>
    </source>
</evidence>
<dbReference type="InterPro" id="IPR050555">
    <property type="entry name" value="Bact_Solute-Bind_Prot2"/>
</dbReference>
<dbReference type="PANTHER" id="PTHR30036">
    <property type="entry name" value="D-XYLOSE-BINDING PERIPLASMIC PROTEIN"/>
    <property type="match status" value="1"/>
</dbReference>
<reference evidence="6" key="1">
    <citation type="submission" date="2023-02" db="EMBL/GenBank/DDBJ databases">
        <title>Georgenia sp.10Sc9-8, isolated from a soil sample collected from the Taklamakan desert.</title>
        <authorList>
            <person name="Liu S."/>
        </authorList>
    </citation>
    <scope>NUCLEOTIDE SEQUENCE</scope>
    <source>
        <strain evidence="6">10Sc9-8</strain>
    </source>
</reference>
<proteinExistence type="predicted"/>
<comment type="caution">
    <text evidence="6">The sequence shown here is derived from an EMBL/GenBank/DDBJ whole genome shotgun (WGS) entry which is preliminary data.</text>
</comment>
<dbReference type="NCBIfam" id="NF040907">
    <property type="entry name" value="ChvE"/>
    <property type="match status" value="1"/>
</dbReference>
<evidence type="ECO:0000256" key="4">
    <source>
        <dbReference type="SAM" id="SignalP"/>
    </source>
</evidence>
<dbReference type="CDD" id="cd19994">
    <property type="entry name" value="PBP1_ChvE"/>
    <property type="match status" value="1"/>
</dbReference>
<dbReference type="SUPFAM" id="SSF53822">
    <property type="entry name" value="Periplasmic binding protein-like I"/>
    <property type="match status" value="1"/>
</dbReference>